<dbReference type="SUPFAM" id="SSF82199">
    <property type="entry name" value="SET domain"/>
    <property type="match status" value="1"/>
</dbReference>
<dbReference type="Pfam" id="PF00856">
    <property type="entry name" value="SET"/>
    <property type="match status" value="1"/>
</dbReference>
<gene>
    <name evidence="6" type="ORF">DUNSADRAFT_6520</name>
</gene>
<dbReference type="PROSITE" id="PS50280">
    <property type="entry name" value="SET"/>
    <property type="match status" value="1"/>
</dbReference>
<protein>
    <recommendedName>
        <fullName evidence="5">SET domain-containing protein</fullName>
    </recommendedName>
</protein>
<dbReference type="InterPro" id="IPR015353">
    <property type="entry name" value="Rubisco_LSMT_subst-bd"/>
</dbReference>
<evidence type="ECO:0000256" key="2">
    <source>
        <dbReference type="ARBA" id="ARBA00022679"/>
    </source>
</evidence>
<dbReference type="Gene3D" id="3.90.1410.10">
    <property type="entry name" value="set domain protein methyltransferase, domain 1"/>
    <property type="match status" value="2"/>
</dbReference>
<feature type="compositionally biased region" description="Low complexity" evidence="4">
    <location>
        <begin position="245"/>
        <end position="272"/>
    </location>
</feature>
<dbReference type="PANTHER" id="PTHR13271:SF145">
    <property type="entry name" value="SET DOMAIN-CONTAINING PROTEIN"/>
    <property type="match status" value="1"/>
</dbReference>
<dbReference type="SUPFAM" id="SSF81822">
    <property type="entry name" value="RuBisCo LSMT C-terminal, substrate-binding domain"/>
    <property type="match status" value="1"/>
</dbReference>
<evidence type="ECO:0000256" key="4">
    <source>
        <dbReference type="SAM" id="MobiDB-lite"/>
    </source>
</evidence>
<sequence length="642" mass="68505">MLCLQPELMAWADSLLRGYVHPDVDLFHPLPNGDRGVVALKDVKEGTELVVLPTANTLHMPTQELLQSSPEDAYSEAAHFLANHTSKPSPFVATVMLLLAEMAKGEASPFATYIKSLPEEVDCLLAWDSRDKEELKGTSIEDPTGGQSTQGTFDKEVAPKEGTDLYLIPAIDMINHASNPAHRNSSLLKLNTSKTVQLGDGEASFSGFFLMKADRDIRSGEQVLHTYGDHSDAALLQTYGFIDDGNSNSGSSTSQPGESSQAAGSSVGSQEQTGNNGQVARKAGQGSQTERGGPSSSASAAASVDTQGWVNPHNHALVPFSLVEQCTRGMLSEAMAGQQTAAPMATDFVVTQAMPLPDELLTAVQVLLLTREEFEDLKQARSEEEKEEAAQEGSDAASKGTKPTDAATSGQGTAGAAESGGPSSAANAGGHHHHHQQQQQQGHKAGGHKPLLLGTSLIGQDPDFAELVSLTLIQVLDAALQKYPTSLQEDLQLLQAQPRPPAYGQTEAEAKHARRKHLALKVRVAEKTVLQAAKREAVMLVLNLQSKRGGSMEGSDSLEEDLESDDGDDDDDEEEMGSEEEADLLQQLLQAKQKQEQKQQAGPANTKVEKTGQQPSGSSGHRGKRKHGGTQEETTKQAKRGK</sequence>
<evidence type="ECO:0000313" key="6">
    <source>
        <dbReference type="EMBL" id="KAF5836050.1"/>
    </source>
</evidence>
<accession>A0ABQ7GN61</accession>
<comment type="caution">
    <text evidence="6">The sequence shown here is derived from an EMBL/GenBank/DDBJ whole genome shotgun (WGS) entry which is preliminary data.</text>
</comment>
<keyword evidence="2" id="KW-0808">Transferase</keyword>
<dbReference type="InterPro" id="IPR050600">
    <property type="entry name" value="SETD3_SETD6_MTase"/>
</dbReference>
<evidence type="ECO:0000313" key="7">
    <source>
        <dbReference type="Proteomes" id="UP000815325"/>
    </source>
</evidence>
<feature type="compositionally biased region" description="Acidic residues" evidence="4">
    <location>
        <begin position="556"/>
        <end position="583"/>
    </location>
</feature>
<dbReference type="InterPro" id="IPR046341">
    <property type="entry name" value="SET_dom_sf"/>
</dbReference>
<keyword evidence="7" id="KW-1185">Reference proteome</keyword>
<dbReference type="EMBL" id="MU069677">
    <property type="protein sequence ID" value="KAF5836050.1"/>
    <property type="molecule type" value="Genomic_DNA"/>
</dbReference>
<feature type="region of interest" description="Disordered" evidence="4">
    <location>
        <begin position="547"/>
        <end position="642"/>
    </location>
</feature>
<feature type="compositionally biased region" description="Low complexity" evidence="4">
    <location>
        <begin position="406"/>
        <end position="429"/>
    </location>
</feature>
<organism evidence="6 7">
    <name type="scientific">Dunaliella salina</name>
    <name type="common">Green alga</name>
    <name type="synonym">Protococcus salinus</name>
    <dbReference type="NCBI Taxonomy" id="3046"/>
    <lineage>
        <taxon>Eukaryota</taxon>
        <taxon>Viridiplantae</taxon>
        <taxon>Chlorophyta</taxon>
        <taxon>core chlorophytes</taxon>
        <taxon>Chlorophyceae</taxon>
        <taxon>CS clade</taxon>
        <taxon>Chlamydomonadales</taxon>
        <taxon>Dunaliellaceae</taxon>
        <taxon>Dunaliella</taxon>
    </lineage>
</organism>
<keyword evidence="1" id="KW-0489">Methyltransferase</keyword>
<feature type="region of interest" description="Disordered" evidence="4">
    <location>
        <begin position="136"/>
        <end position="156"/>
    </location>
</feature>
<feature type="region of interest" description="Disordered" evidence="4">
    <location>
        <begin position="245"/>
        <end position="304"/>
    </location>
</feature>
<name>A0ABQ7GN61_DUNSA</name>
<feature type="domain" description="SET" evidence="5">
    <location>
        <begin position="22"/>
        <end position="228"/>
    </location>
</feature>
<dbReference type="CDD" id="cd10527">
    <property type="entry name" value="SET_LSMT"/>
    <property type="match status" value="1"/>
</dbReference>
<dbReference type="InterPro" id="IPR001214">
    <property type="entry name" value="SET_dom"/>
</dbReference>
<dbReference type="Pfam" id="PF09273">
    <property type="entry name" value="Rubis-subs-bind"/>
    <property type="match status" value="1"/>
</dbReference>
<evidence type="ECO:0000259" key="5">
    <source>
        <dbReference type="PROSITE" id="PS50280"/>
    </source>
</evidence>
<reference evidence="6" key="1">
    <citation type="submission" date="2017-08" db="EMBL/GenBank/DDBJ databases">
        <authorList>
            <person name="Polle J.E."/>
            <person name="Barry K."/>
            <person name="Cushman J."/>
            <person name="Schmutz J."/>
            <person name="Tran D."/>
            <person name="Hathwaick L.T."/>
            <person name="Yim W.C."/>
            <person name="Jenkins J."/>
            <person name="Mckie-Krisberg Z.M."/>
            <person name="Prochnik S."/>
            <person name="Lindquist E."/>
            <person name="Dockter R.B."/>
            <person name="Adam C."/>
            <person name="Molina H."/>
            <person name="Bunkerborg J."/>
            <person name="Jin E."/>
            <person name="Buchheim M."/>
            <person name="Magnuson J."/>
        </authorList>
    </citation>
    <scope>NUCLEOTIDE SEQUENCE</scope>
    <source>
        <strain evidence="6">CCAP 19/18</strain>
    </source>
</reference>
<keyword evidence="3" id="KW-0949">S-adenosyl-L-methionine</keyword>
<dbReference type="Gene3D" id="3.90.1420.10">
    <property type="entry name" value="Rubisco LSMT, substrate-binding domain"/>
    <property type="match status" value="1"/>
</dbReference>
<dbReference type="InterPro" id="IPR036464">
    <property type="entry name" value="Rubisco_LSMT_subst-bd_sf"/>
</dbReference>
<proteinExistence type="predicted"/>
<dbReference type="PANTHER" id="PTHR13271">
    <property type="entry name" value="UNCHARACTERIZED PUTATIVE METHYLTRANSFERASE"/>
    <property type="match status" value="1"/>
</dbReference>
<evidence type="ECO:0000256" key="1">
    <source>
        <dbReference type="ARBA" id="ARBA00022603"/>
    </source>
</evidence>
<evidence type="ECO:0000256" key="3">
    <source>
        <dbReference type="ARBA" id="ARBA00022691"/>
    </source>
</evidence>
<dbReference type="Proteomes" id="UP000815325">
    <property type="component" value="Unassembled WGS sequence"/>
</dbReference>
<feature type="region of interest" description="Disordered" evidence="4">
    <location>
        <begin position="378"/>
        <end position="450"/>
    </location>
</feature>